<name>A0A239EAR6_9ACTN</name>
<protein>
    <submittedName>
        <fullName evidence="1">Uncharacterized protein</fullName>
    </submittedName>
</protein>
<proteinExistence type="predicted"/>
<dbReference type="EMBL" id="FZOH01000004">
    <property type="protein sequence ID" value="SNS41358.1"/>
    <property type="molecule type" value="Genomic_DNA"/>
</dbReference>
<organism evidence="1 2">
    <name type="scientific">Geodermatophilus saharensis</name>
    <dbReference type="NCBI Taxonomy" id="1137994"/>
    <lineage>
        <taxon>Bacteria</taxon>
        <taxon>Bacillati</taxon>
        <taxon>Actinomycetota</taxon>
        <taxon>Actinomycetes</taxon>
        <taxon>Geodermatophilales</taxon>
        <taxon>Geodermatophilaceae</taxon>
        <taxon>Geodermatophilus</taxon>
    </lineage>
</organism>
<evidence type="ECO:0000313" key="1">
    <source>
        <dbReference type="EMBL" id="SNS41358.1"/>
    </source>
</evidence>
<keyword evidence="2" id="KW-1185">Reference proteome</keyword>
<evidence type="ECO:0000313" key="2">
    <source>
        <dbReference type="Proteomes" id="UP000198386"/>
    </source>
</evidence>
<sequence length="29" mass="2973">MKNAGIGIRPDSIFRSASRLTPEAAATAA</sequence>
<reference evidence="2" key="1">
    <citation type="submission" date="2017-06" db="EMBL/GenBank/DDBJ databases">
        <authorList>
            <person name="Varghese N."/>
            <person name="Submissions S."/>
        </authorList>
    </citation>
    <scope>NUCLEOTIDE SEQUENCE [LARGE SCALE GENOMIC DNA]</scope>
    <source>
        <strain evidence="2">DSM 45423</strain>
    </source>
</reference>
<accession>A0A239EAR6</accession>
<gene>
    <name evidence="1" type="ORF">SAMN04488107_2452</name>
</gene>
<dbReference type="Proteomes" id="UP000198386">
    <property type="component" value="Unassembled WGS sequence"/>
</dbReference>
<dbReference type="AlphaFoldDB" id="A0A239EAR6"/>